<dbReference type="EMBL" id="JBHRZH010000006">
    <property type="protein sequence ID" value="MFC3760746.1"/>
    <property type="molecule type" value="Genomic_DNA"/>
</dbReference>
<evidence type="ECO:0000313" key="9">
    <source>
        <dbReference type="EMBL" id="MFC3760746.1"/>
    </source>
</evidence>
<name>A0ABV7Y7V6_9ACTN</name>
<dbReference type="EC" id="4.1.2.14" evidence="5"/>
<dbReference type="CDD" id="cd00452">
    <property type="entry name" value="KDPG_aldolase"/>
    <property type="match status" value="1"/>
</dbReference>
<comment type="pathway">
    <text evidence="2">Carbohydrate acid metabolism; 2-dehydro-3-deoxy-D-gluconate degradation; D-glyceraldehyde 3-phosphate and pyruvate from 2-dehydro-3-deoxy-D-gluconate: step 2/2.</text>
</comment>
<comment type="caution">
    <text evidence="9">The sequence shown here is derived from an EMBL/GenBank/DDBJ whole genome shotgun (WGS) entry which is preliminary data.</text>
</comment>
<keyword evidence="7" id="KW-0704">Schiff base</keyword>
<comment type="subunit">
    <text evidence="4">Homotrimer.</text>
</comment>
<evidence type="ECO:0000256" key="8">
    <source>
        <dbReference type="ARBA" id="ARBA00023277"/>
    </source>
</evidence>
<evidence type="ECO:0000256" key="6">
    <source>
        <dbReference type="ARBA" id="ARBA00023239"/>
    </source>
</evidence>
<dbReference type="Pfam" id="PF01081">
    <property type="entry name" value="Aldolase"/>
    <property type="match status" value="1"/>
</dbReference>
<gene>
    <name evidence="9" type="ORF">ACFOUW_07840</name>
</gene>
<dbReference type="PROSITE" id="PS00160">
    <property type="entry name" value="ALDOLASE_KDPG_KHG_2"/>
    <property type="match status" value="1"/>
</dbReference>
<dbReference type="SUPFAM" id="SSF51569">
    <property type="entry name" value="Aldolase"/>
    <property type="match status" value="1"/>
</dbReference>
<dbReference type="RefSeq" id="WP_205116997.1">
    <property type="nucleotide sequence ID" value="NZ_JAFBCM010000001.1"/>
</dbReference>
<keyword evidence="6" id="KW-0456">Lyase</keyword>
<evidence type="ECO:0000256" key="4">
    <source>
        <dbReference type="ARBA" id="ARBA00011233"/>
    </source>
</evidence>
<dbReference type="InterPro" id="IPR031337">
    <property type="entry name" value="KDPG/KHG_AS_1"/>
</dbReference>
<comment type="catalytic activity">
    <reaction evidence="1">
        <text>2-dehydro-3-deoxy-6-phospho-D-gluconate = D-glyceraldehyde 3-phosphate + pyruvate</text>
        <dbReference type="Rhea" id="RHEA:17089"/>
        <dbReference type="ChEBI" id="CHEBI:15361"/>
        <dbReference type="ChEBI" id="CHEBI:57569"/>
        <dbReference type="ChEBI" id="CHEBI:59776"/>
        <dbReference type="EC" id="4.1.2.14"/>
    </reaction>
</comment>
<reference evidence="10" key="1">
    <citation type="journal article" date="2019" name="Int. J. Syst. Evol. Microbiol.">
        <title>The Global Catalogue of Microorganisms (GCM) 10K type strain sequencing project: providing services to taxonomists for standard genome sequencing and annotation.</title>
        <authorList>
            <consortium name="The Broad Institute Genomics Platform"/>
            <consortium name="The Broad Institute Genome Sequencing Center for Infectious Disease"/>
            <person name="Wu L."/>
            <person name="Ma J."/>
        </authorList>
    </citation>
    <scope>NUCLEOTIDE SEQUENCE [LARGE SCALE GENOMIC DNA]</scope>
    <source>
        <strain evidence="10">CGMCC 4.7241</strain>
    </source>
</reference>
<evidence type="ECO:0000256" key="3">
    <source>
        <dbReference type="ARBA" id="ARBA00006906"/>
    </source>
</evidence>
<evidence type="ECO:0000313" key="10">
    <source>
        <dbReference type="Proteomes" id="UP001595699"/>
    </source>
</evidence>
<dbReference type="InterPro" id="IPR000887">
    <property type="entry name" value="Aldlse_KDPG_KHG"/>
</dbReference>
<dbReference type="PANTHER" id="PTHR30246">
    <property type="entry name" value="2-KETO-3-DEOXY-6-PHOSPHOGLUCONATE ALDOLASE"/>
    <property type="match status" value="1"/>
</dbReference>
<dbReference type="Proteomes" id="UP001595699">
    <property type="component" value="Unassembled WGS sequence"/>
</dbReference>
<organism evidence="9 10">
    <name type="scientific">Tenggerimyces flavus</name>
    <dbReference type="NCBI Taxonomy" id="1708749"/>
    <lineage>
        <taxon>Bacteria</taxon>
        <taxon>Bacillati</taxon>
        <taxon>Actinomycetota</taxon>
        <taxon>Actinomycetes</taxon>
        <taxon>Propionibacteriales</taxon>
        <taxon>Nocardioidaceae</taxon>
        <taxon>Tenggerimyces</taxon>
    </lineage>
</organism>
<keyword evidence="8" id="KW-0119">Carbohydrate metabolism</keyword>
<evidence type="ECO:0000256" key="5">
    <source>
        <dbReference type="ARBA" id="ARBA00013063"/>
    </source>
</evidence>
<dbReference type="PROSITE" id="PS00159">
    <property type="entry name" value="ALDOLASE_KDPG_KHG_1"/>
    <property type="match status" value="1"/>
</dbReference>
<dbReference type="NCBIfam" id="TIGR01182">
    <property type="entry name" value="eda"/>
    <property type="match status" value="1"/>
</dbReference>
<accession>A0ABV7Y7V6</accession>
<evidence type="ECO:0000256" key="2">
    <source>
        <dbReference type="ARBA" id="ARBA00004736"/>
    </source>
</evidence>
<sequence>MVDVTEYFARTRLVPVVVLNDAAGAGPLADALVAGGLRTAEVTFRTDAAVAAIERMAEHPEMLVGAGTVVTPQQADEAVAAGARYIVSPGFSSRVVTHCLQLGIPVFPGVATATEIQMALDAGLDTVKFFPAGQLGGPASVKALAAPFRNVKFVPTGGVTTDNLADYLAIKAVLAVGGTWMVAPDLLEAGDWAEVTKRTAAAVAAAKGEQQ</sequence>
<dbReference type="NCBIfam" id="NF004325">
    <property type="entry name" value="PRK05718.1"/>
    <property type="match status" value="1"/>
</dbReference>
<comment type="similarity">
    <text evidence="3">Belongs to the KHG/KDPG aldolase family.</text>
</comment>
<evidence type="ECO:0000256" key="1">
    <source>
        <dbReference type="ARBA" id="ARBA00000654"/>
    </source>
</evidence>
<dbReference type="InterPro" id="IPR031338">
    <property type="entry name" value="KDPG/KHG_AS_2"/>
</dbReference>
<evidence type="ECO:0000256" key="7">
    <source>
        <dbReference type="ARBA" id="ARBA00023270"/>
    </source>
</evidence>
<dbReference type="InterPro" id="IPR013785">
    <property type="entry name" value="Aldolase_TIM"/>
</dbReference>
<dbReference type="Gene3D" id="3.20.20.70">
    <property type="entry name" value="Aldolase class I"/>
    <property type="match status" value="1"/>
</dbReference>
<protein>
    <recommendedName>
        <fullName evidence="5">2-dehydro-3-deoxy-phosphogluconate aldolase</fullName>
        <ecNumber evidence="5">4.1.2.14</ecNumber>
    </recommendedName>
</protein>
<dbReference type="PANTHER" id="PTHR30246:SF1">
    <property type="entry name" value="2-DEHYDRO-3-DEOXY-6-PHOSPHOGALACTONATE ALDOLASE-RELATED"/>
    <property type="match status" value="1"/>
</dbReference>
<proteinExistence type="inferred from homology"/>
<keyword evidence="10" id="KW-1185">Reference proteome</keyword>